<dbReference type="InterPro" id="IPR039424">
    <property type="entry name" value="SBP_5"/>
</dbReference>
<keyword evidence="1" id="KW-0732">Signal</keyword>
<sequence length="625" mass="69741">MSNKKRISALIFSLLLSILICSCKPNLPVDQTDISQPSDEQTTSIQNRKLTVCLGYSPESLFFYKATTQVEWDILQAMYDLPTITSDGETFPTILKGIPSHENGGLEITSTALIEGDMLVDTSGNTVPLEKGVQFFPSGCSTLDCAKKWDGTESVLVDKVKLSFQLLDDLKWSDGTPLTAQDSVFSYVLASDPLTPIDKTLIRQIADYKAIDQSTLSVSLFPGVISQNPLPYFFNPLPLHAWGDYSVAEILQAPFANETPLSWGAYRIKEWGTDSIYLERNPYYYRAAEGLPAFEELEFRFTSVQGDTNLATLDFDYAPYEIFEYNWSPDGSTHYMDQCDVVDSTVDFSDQYDMFDYLLDYYITPAILVNNPSNEILEGLWLNPQKGWVTDLQPILSQCIDRSYLNSKLNYGIALPTESIYTVSYDAANNLYAPDEAAQALETLGWHDDDGDPGTARVSNEVESIQNGTALTLSLPILNDPFYEREAELLQLSLQDCGIQLDIQPYQAADYYQMENTPIYKDYDVRLVTQRITAEFPCTMVATEAGNFTFPGISKDEKISSQCSGSSNLEIPETSIPLIPLFYHVDISIARSDLCGLSPSGQPSSDLWNIEEFDYGETCSAGIKN</sequence>
<feature type="signal peptide" evidence="1">
    <location>
        <begin position="1"/>
        <end position="23"/>
    </location>
</feature>
<feature type="domain" description="Solute-binding protein family 5" evidence="2">
    <location>
        <begin position="154"/>
        <end position="305"/>
    </location>
</feature>
<dbReference type="InterPro" id="IPR000914">
    <property type="entry name" value="SBP_5_dom"/>
</dbReference>
<dbReference type="GO" id="GO:0043190">
    <property type="term" value="C:ATP-binding cassette (ABC) transporter complex"/>
    <property type="evidence" value="ECO:0007669"/>
    <property type="project" value="InterPro"/>
</dbReference>
<feature type="chain" id="PRO_5007150726" evidence="1">
    <location>
        <begin position="24"/>
        <end position="625"/>
    </location>
</feature>
<proteinExistence type="predicted"/>
<dbReference type="PROSITE" id="PS51257">
    <property type="entry name" value="PROKAR_LIPOPROTEIN"/>
    <property type="match status" value="1"/>
</dbReference>
<dbReference type="GO" id="GO:1904680">
    <property type="term" value="F:peptide transmembrane transporter activity"/>
    <property type="evidence" value="ECO:0007669"/>
    <property type="project" value="TreeGrafter"/>
</dbReference>
<dbReference type="GO" id="GO:0042597">
    <property type="term" value="C:periplasmic space"/>
    <property type="evidence" value="ECO:0007669"/>
    <property type="project" value="UniProtKB-ARBA"/>
</dbReference>
<dbReference type="Proteomes" id="UP000064249">
    <property type="component" value="Unassembled WGS sequence"/>
</dbReference>
<dbReference type="Gene3D" id="3.10.105.10">
    <property type="entry name" value="Dipeptide-binding Protein, Domain 3"/>
    <property type="match status" value="1"/>
</dbReference>
<reference evidence="3 4" key="1">
    <citation type="journal article" date="2015" name="MBio">
        <title>Genome-Resolved Metagenomic Analysis Reveals Roles for Candidate Phyla and Other Microbial Community Members in Biogeochemical Transformations in Oil Reservoirs.</title>
        <authorList>
            <person name="Hu P."/>
            <person name="Tom L."/>
            <person name="Singh A."/>
            <person name="Thomas B.C."/>
            <person name="Baker B.J."/>
            <person name="Piceno Y.M."/>
            <person name="Andersen G.L."/>
            <person name="Banfield J.F."/>
        </authorList>
    </citation>
    <scope>NUCLEOTIDE SEQUENCE [LARGE SCALE GENOMIC DNA]</scope>
    <source>
        <strain evidence="3">46_16</strain>
    </source>
</reference>
<evidence type="ECO:0000259" key="2">
    <source>
        <dbReference type="Pfam" id="PF00496"/>
    </source>
</evidence>
<dbReference type="InterPro" id="IPR030678">
    <property type="entry name" value="Peptide/Ni-bd"/>
</dbReference>
<comment type="caution">
    <text evidence="3">The sequence shown here is derived from an EMBL/GenBank/DDBJ whole genome shotgun (WGS) entry which is preliminary data.</text>
</comment>
<gene>
    <name evidence="3" type="ORF">XD73_0847</name>
</gene>
<evidence type="ECO:0000313" key="4">
    <source>
        <dbReference type="Proteomes" id="UP000064249"/>
    </source>
</evidence>
<accession>A0A117LGQ2</accession>
<dbReference type="PIRSF" id="PIRSF002741">
    <property type="entry name" value="MppA"/>
    <property type="match status" value="1"/>
</dbReference>
<name>A0A117LGQ2_9CHLR</name>
<dbReference type="SUPFAM" id="SSF53850">
    <property type="entry name" value="Periplasmic binding protein-like II"/>
    <property type="match status" value="1"/>
</dbReference>
<dbReference type="Gene3D" id="3.40.190.10">
    <property type="entry name" value="Periplasmic binding protein-like II"/>
    <property type="match status" value="1"/>
</dbReference>
<evidence type="ECO:0000313" key="3">
    <source>
        <dbReference type="EMBL" id="KUK46283.1"/>
    </source>
</evidence>
<dbReference type="AlphaFoldDB" id="A0A117LGQ2"/>
<organism evidence="3 4">
    <name type="scientific">Anaerolinea thermophila</name>
    <dbReference type="NCBI Taxonomy" id="167964"/>
    <lineage>
        <taxon>Bacteria</taxon>
        <taxon>Bacillati</taxon>
        <taxon>Chloroflexota</taxon>
        <taxon>Anaerolineae</taxon>
        <taxon>Anaerolineales</taxon>
        <taxon>Anaerolineaceae</taxon>
        <taxon>Anaerolinea</taxon>
    </lineage>
</organism>
<dbReference type="PANTHER" id="PTHR30290">
    <property type="entry name" value="PERIPLASMIC BINDING COMPONENT OF ABC TRANSPORTER"/>
    <property type="match status" value="1"/>
</dbReference>
<evidence type="ECO:0000256" key="1">
    <source>
        <dbReference type="SAM" id="SignalP"/>
    </source>
</evidence>
<dbReference type="GO" id="GO:0015833">
    <property type="term" value="P:peptide transport"/>
    <property type="evidence" value="ECO:0007669"/>
    <property type="project" value="TreeGrafter"/>
</dbReference>
<dbReference type="EMBL" id="LGFU01000045">
    <property type="protein sequence ID" value="KUK46283.1"/>
    <property type="molecule type" value="Genomic_DNA"/>
</dbReference>
<protein>
    <submittedName>
        <fullName evidence="3">Peptide/nickel transport system substrate-binding protein</fullName>
    </submittedName>
</protein>
<dbReference type="Pfam" id="PF00496">
    <property type="entry name" value="SBP_bac_5"/>
    <property type="match status" value="1"/>
</dbReference>